<dbReference type="Proteomes" id="UP000501802">
    <property type="component" value="Chromosome"/>
</dbReference>
<dbReference type="AlphaFoldDB" id="A0A6G9AMI6"/>
<dbReference type="KEGG" id="spib:G8759_14060"/>
<reference evidence="1 2" key="1">
    <citation type="submission" date="2020-03" db="EMBL/GenBank/DDBJ databases">
        <authorList>
            <person name="Kim M.K."/>
        </authorList>
    </citation>
    <scope>NUCLEOTIDE SEQUENCE [LARGE SCALE GENOMIC DNA]</scope>
    <source>
        <strain evidence="1 2">BT328</strain>
    </source>
</reference>
<keyword evidence="2" id="KW-1185">Reference proteome</keyword>
<sequence length="119" mass="13988">MINDILLSNNKAKGHRPYFFSDETIERVLNITMAVAGELAVTRERLDTLERLLQLKQVVTDDEIECFIPNPEQAQKRQRWHADYIARILRIVQQELEAIQQPDENNRNMEEILEELGRS</sequence>
<gene>
    <name evidence="1" type="ORF">G8759_14060</name>
</gene>
<organism evidence="1 2">
    <name type="scientific">Spirosoma aureum</name>
    <dbReference type="NCBI Taxonomy" id="2692134"/>
    <lineage>
        <taxon>Bacteria</taxon>
        <taxon>Pseudomonadati</taxon>
        <taxon>Bacteroidota</taxon>
        <taxon>Cytophagia</taxon>
        <taxon>Cytophagales</taxon>
        <taxon>Cytophagaceae</taxon>
        <taxon>Spirosoma</taxon>
    </lineage>
</organism>
<dbReference type="EMBL" id="CP050063">
    <property type="protein sequence ID" value="QIP13667.1"/>
    <property type="molecule type" value="Genomic_DNA"/>
</dbReference>
<protein>
    <submittedName>
        <fullName evidence="1">Uncharacterized protein</fullName>
    </submittedName>
</protein>
<accession>A0A6G9AMI6</accession>
<evidence type="ECO:0000313" key="1">
    <source>
        <dbReference type="EMBL" id="QIP13667.1"/>
    </source>
</evidence>
<name>A0A6G9AMI6_9BACT</name>
<dbReference type="RefSeq" id="WP_167208957.1">
    <property type="nucleotide sequence ID" value="NZ_CP050063.1"/>
</dbReference>
<evidence type="ECO:0000313" key="2">
    <source>
        <dbReference type="Proteomes" id="UP000501802"/>
    </source>
</evidence>
<proteinExistence type="predicted"/>